<dbReference type="PANTHER" id="PTHR10174:SF130">
    <property type="entry name" value="ALPHA-TOCOPHEROL TRANSFER PROTEIN-LIKE"/>
    <property type="match status" value="1"/>
</dbReference>
<dbReference type="PROSITE" id="PS50191">
    <property type="entry name" value="CRAL_TRIO"/>
    <property type="match status" value="1"/>
</dbReference>
<protein>
    <submittedName>
        <fullName evidence="2">Alpha-tocopherol transfer protein-like</fullName>
    </submittedName>
</protein>
<evidence type="ECO:0000313" key="2">
    <source>
        <dbReference type="EMBL" id="OXA57018.1"/>
    </source>
</evidence>
<dbReference type="PANTHER" id="PTHR10174">
    <property type="entry name" value="ALPHA-TOCOPHEROL TRANSFER PROTEIN-RELATED"/>
    <property type="match status" value="1"/>
</dbReference>
<dbReference type="InterPro" id="IPR001251">
    <property type="entry name" value="CRAL-TRIO_dom"/>
</dbReference>
<proteinExistence type="predicted"/>
<dbReference type="OrthoDB" id="75724at2759"/>
<dbReference type="SUPFAM" id="SSF46938">
    <property type="entry name" value="CRAL/TRIO N-terminal domain"/>
    <property type="match status" value="1"/>
</dbReference>
<dbReference type="Proteomes" id="UP000198287">
    <property type="component" value="Unassembled WGS sequence"/>
</dbReference>
<dbReference type="SMART" id="SM01100">
    <property type="entry name" value="CRAL_TRIO_N"/>
    <property type="match status" value="1"/>
</dbReference>
<dbReference type="GO" id="GO:1902936">
    <property type="term" value="F:phosphatidylinositol bisphosphate binding"/>
    <property type="evidence" value="ECO:0007669"/>
    <property type="project" value="TreeGrafter"/>
</dbReference>
<dbReference type="Pfam" id="PF00650">
    <property type="entry name" value="CRAL_TRIO"/>
    <property type="match status" value="1"/>
</dbReference>
<dbReference type="InterPro" id="IPR011074">
    <property type="entry name" value="CRAL/TRIO_N_dom"/>
</dbReference>
<dbReference type="EMBL" id="LNIX01000003">
    <property type="protein sequence ID" value="OXA57018.1"/>
    <property type="molecule type" value="Genomic_DNA"/>
</dbReference>
<feature type="domain" description="CRAL-TRIO" evidence="1">
    <location>
        <begin position="90"/>
        <end position="251"/>
    </location>
</feature>
<dbReference type="AlphaFoldDB" id="A0A226EIH4"/>
<sequence>MLDATSTKYLHKKAWTELNEREDSSQEVVKFRMLIEKLEGLTCPTDEQFLIRFLRAKKFHRDEAMKLLISYYEMRRDNPSLFRNLNPEYLRPSLEKRLQHVLSSRDDKGRQVFIFRAGSWNPNEVSLDNIFRCNYLYLEEMTSLPETQINGISAVVDFHGFSFFQARHFTPKHALRMIKIIQGSFPCRFQEFHLVNQPYIFHLVYSIVKPFLSEKIRDRIHVHGTDLNSLHRFLRPEILPEFLGGSNNNSWDADWLVFMKRMLDKNQHYKGNGKQ</sequence>
<dbReference type="GO" id="GO:0016020">
    <property type="term" value="C:membrane"/>
    <property type="evidence" value="ECO:0007669"/>
    <property type="project" value="TreeGrafter"/>
</dbReference>
<organism evidence="2 3">
    <name type="scientific">Folsomia candida</name>
    <name type="common">Springtail</name>
    <dbReference type="NCBI Taxonomy" id="158441"/>
    <lineage>
        <taxon>Eukaryota</taxon>
        <taxon>Metazoa</taxon>
        <taxon>Ecdysozoa</taxon>
        <taxon>Arthropoda</taxon>
        <taxon>Hexapoda</taxon>
        <taxon>Collembola</taxon>
        <taxon>Entomobryomorpha</taxon>
        <taxon>Isotomoidea</taxon>
        <taxon>Isotomidae</taxon>
        <taxon>Proisotominae</taxon>
        <taxon>Folsomia</taxon>
    </lineage>
</organism>
<dbReference type="SMART" id="SM00516">
    <property type="entry name" value="SEC14"/>
    <property type="match status" value="1"/>
</dbReference>
<dbReference type="Gene3D" id="3.40.525.10">
    <property type="entry name" value="CRAL-TRIO lipid binding domain"/>
    <property type="match status" value="1"/>
</dbReference>
<accession>A0A226EIH4</accession>
<name>A0A226EIH4_FOLCA</name>
<reference evidence="2 3" key="1">
    <citation type="submission" date="2015-12" db="EMBL/GenBank/DDBJ databases">
        <title>The genome of Folsomia candida.</title>
        <authorList>
            <person name="Faddeeva A."/>
            <person name="Derks M.F."/>
            <person name="Anvar Y."/>
            <person name="Smit S."/>
            <person name="Van Straalen N."/>
            <person name="Roelofs D."/>
        </authorList>
    </citation>
    <scope>NUCLEOTIDE SEQUENCE [LARGE SCALE GENOMIC DNA]</scope>
    <source>
        <strain evidence="2 3">VU population</strain>
        <tissue evidence="2">Whole body</tissue>
    </source>
</reference>
<dbReference type="OMA" id="CRFQEFH"/>
<dbReference type="InterPro" id="IPR036865">
    <property type="entry name" value="CRAL-TRIO_dom_sf"/>
</dbReference>
<dbReference type="Gene3D" id="1.20.5.1200">
    <property type="entry name" value="Alpha-tocopherol transfer"/>
    <property type="match status" value="1"/>
</dbReference>
<dbReference type="SUPFAM" id="SSF52087">
    <property type="entry name" value="CRAL/TRIO domain"/>
    <property type="match status" value="1"/>
</dbReference>
<dbReference type="InterPro" id="IPR036273">
    <property type="entry name" value="CRAL/TRIO_N_dom_sf"/>
</dbReference>
<evidence type="ECO:0000259" key="1">
    <source>
        <dbReference type="PROSITE" id="PS50191"/>
    </source>
</evidence>
<evidence type="ECO:0000313" key="3">
    <source>
        <dbReference type="Proteomes" id="UP000198287"/>
    </source>
</evidence>
<keyword evidence="3" id="KW-1185">Reference proteome</keyword>
<dbReference type="PRINTS" id="PR00180">
    <property type="entry name" value="CRETINALDHBP"/>
</dbReference>
<gene>
    <name evidence="2" type="ORF">Fcan01_07539</name>
</gene>
<dbReference type="CDD" id="cd00170">
    <property type="entry name" value="SEC14"/>
    <property type="match status" value="1"/>
</dbReference>
<comment type="caution">
    <text evidence="2">The sequence shown here is derived from an EMBL/GenBank/DDBJ whole genome shotgun (WGS) entry which is preliminary data.</text>
</comment>
<dbReference type="Gene3D" id="1.10.8.20">
    <property type="entry name" value="N-terminal domain of phosphatidylinositol transfer protein sec14p"/>
    <property type="match status" value="1"/>
</dbReference>